<keyword evidence="2" id="KW-1185">Reference proteome</keyword>
<protein>
    <submittedName>
        <fullName evidence="1">Uncharacterized protein</fullName>
    </submittedName>
</protein>
<evidence type="ECO:0000313" key="2">
    <source>
        <dbReference type="Proteomes" id="UP001055247"/>
    </source>
</evidence>
<reference evidence="1" key="2">
    <citation type="submission" date="2021-08" db="EMBL/GenBank/DDBJ databases">
        <authorList>
            <person name="Tani A."/>
            <person name="Ola A."/>
            <person name="Ogura Y."/>
            <person name="Katsura K."/>
            <person name="Hayashi T."/>
        </authorList>
    </citation>
    <scope>NUCLEOTIDE SEQUENCE</scope>
    <source>
        <strain evidence="1">DSM 16372</strain>
    </source>
</reference>
<dbReference type="RefSeq" id="WP_238231606.1">
    <property type="nucleotide sequence ID" value="NZ_BPQO01000029.1"/>
</dbReference>
<dbReference type="Proteomes" id="UP001055247">
    <property type="component" value="Unassembled WGS sequence"/>
</dbReference>
<proteinExistence type="predicted"/>
<reference evidence="1" key="1">
    <citation type="journal article" date="2016" name="Front. Microbiol.">
        <title>Genome Sequence of the Piezophilic, Mesophilic Sulfate-Reducing Bacterium Desulfovibrio indicus J2T.</title>
        <authorList>
            <person name="Cao J."/>
            <person name="Maignien L."/>
            <person name="Shao Z."/>
            <person name="Alain K."/>
            <person name="Jebbar M."/>
        </authorList>
    </citation>
    <scope>NUCLEOTIDE SEQUENCE</scope>
    <source>
        <strain evidence="1">DSM 16372</strain>
    </source>
</reference>
<dbReference type="EMBL" id="BPQO01000029">
    <property type="protein sequence ID" value="GJD91605.1"/>
    <property type="molecule type" value="Genomic_DNA"/>
</dbReference>
<gene>
    <name evidence="1" type="ORF">BHAOGJBA_5153</name>
</gene>
<name>A0AAV4ZVP3_9HYPH</name>
<organism evidence="1 2">
    <name type="scientific">Methylobacterium hispanicum</name>
    <dbReference type="NCBI Taxonomy" id="270350"/>
    <lineage>
        <taxon>Bacteria</taxon>
        <taxon>Pseudomonadati</taxon>
        <taxon>Pseudomonadota</taxon>
        <taxon>Alphaproteobacteria</taxon>
        <taxon>Hyphomicrobiales</taxon>
        <taxon>Methylobacteriaceae</taxon>
        <taxon>Methylobacterium</taxon>
    </lineage>
</organism>
<dbReference type="AlphaFoldDB" id="A0AAV4ZVP3"/>
<evidence type="ECO:0000313" key="1">
    <source>
        <dbReference type="EMBL" id="GJD91605.1"/>
    </source>
</evidence>
<accession>A0AAV4ZVP3</accession>
<sequence length="191" mass="20163">MFGLGFFTRRRAHRATSAAMASLADAFAGQPHAERAAIMAVANALLASVAARHGDLVMRRPSTLDRDDAAAIVAELSLSMAKLSLASEELSGRDFGDPVLDGIHRQMRATELVVGTLGMAMDPSGKRVVVEAWSNLYAARRHARAAVAALLAFQEETGTSPFPEGVPSKPSDLLALATTAPPFLRVRTVAA</sequence>
<comment type="caution">
    <text evidence="1">The sequence shown here is derived from an EMBL/GenBank/DDBJ whole genome shotgun (WGS) entry which is preliminary data.</text>
</comment>